<dbReference type="EMBL" id="JAVLAQ010000001">
    <property type="protein sequence ID" value="MDT6989067.1"/>
    <property type="molecule type" value="Genomic_DNA"/>
</dbReference>
<evidence type="ECO:0000259" key="5">
    <source>
        <dbReference type="PROSITE" id="PS50949"/>
    </source>
</evidence>
<dbReference type="InterPro" id="IPR004839">
    <property type="entry name" value="Aminotransferase_I/II_large"/>
</dbReference>
<dbReference type="Pfam" id="PF00155">
    <property type="entry name" value="Aminotran_1_2"/>
    <property type="match status" value="1"/>
</dbReference>
<protein>
    <submittedName>
        <fullName evidence="6">PLP-dependent aminotransferase family protein</fullName>
    </submittedName>
</protein>
<gene>
    <name evidence="6" type="ORF">RI536_02970</name>
</gene>
<keyword evidence="1 6" id="KW-0032">Aminotransferase</keyword>
<dbReference type="GO" id="GO:0003677">
    <property type="term" value="F:DNA binding"/>
    <property type="evidence" value="ECO:0007669"/>
    <property type="project" value="UniProtKB-KW"/>
</dbReference>
<dbReference type="CDD" id="cd07377">
    <property type="entry name" value="WHTH_GntR"/>
    <property type="match status" value="1"/>
</dbReference>
<dbReference type="GO" id="GO:0008483">
    <property type="term" value="F:transaminase activity"/>
    <property type="evidence" value="ECO:0007669"/>
    <property type="project" value="UniProtKB-KW"/>
</dbReference>
<keyword evidence="3" id="KW-0238">DNA-binding</keyword>
<keyword evidence="4" id="KW-0804">Transcription</keyword>
<dbReference type="RefSeq" id="WP_216780505.1">
    <property type="nucleotide sequence ID" value="NZ_JAGXBR010000014.1"/>
</dbReference>
<proteinExistence type="predicted"/>
<accession>A0AAW8VTB1</accession>
<dbReference type="CDD" id="cd00609">
    <property type="entry name" value="AAT_like"/>
    <property type="match status" value="1"/>
</dbReference>
<dbReference type="PROSITE" id="PS50949">
    <property type="entry name" value="HTH_GNTR"/>
    <property type="match status" value="1"/>
</dbReference>
<dbReference type="PANTHER" id="PTHR46577:SF1">
    <property type="entry name" value="HTH-TYPE TRANSCRIPTIONAL REGULATORY PROTEIN GABR"/>
    <property type="match status" value="1"/>
</dbReference>
<dbReference type="SMART" id="SM00345">
    <property type="entry name" value="HTH_GNTR"/>
    <property type="match status" value="1"/>
</dbReference>
<dbReference type="Pfam" id="PF00392">
    <property type="entry name" value="GntR"/>
    <property type="match status" value="1"/>
</dbReference>
<evidence type="ECO:0000256" key="1">
    <source>
        <dbReference type="ARBA" id="ARBA00022576"/>
    </source>
</evidence>
<evidence type="ECO:0000313" key="7">
    <source>
        <dbReference type="Proteomes" id="UP001267003"/>
    </source>
</evidence>
<dbReference type="GO" id="GO:0003700">
    <property type="term" value="F:DNA-binding transcription factor activity"/>
    <property type="evidence" value="ECO:0007669"/>
    <property type="project" value="InterPro"/>
</dbReference>
<evidence type="ECO:0000313" key="6">
    <source>
        <dbReference type="EMBL" id="MDT6989067.1"/>
    </source>
</evidence>
<evidence type="ECO:0000256" key="3">
    <source>
        <dbReference type="ARBA" id="ARBA00023125"/>
    </source>
</evidence>
<dbReference type="InterPro" id="IPR000524">
    <property type="entry name" value="Tscrpt_reg_HTH_GntR"/>
</dbReference>
<evidence type="ECO:0000256" key="2">
    <source>
        <dbReference type="ARBA" id="ARBA00023015"/>
    </source>
</evidence>
<name>A0AAW8VTB1_LACPE</name>
<comment type="caution">
    <text evidence="6">The sequence shown here is derived from an EMBL/GenBank/DDBJ whole genome shotgun (WGS) entry which is preliminary data.</text>
</comment>
<dbReference type="Proteomes" id="UP001267003">
    <property type="component" value="Unassembled WGS sequence"/>
</dbReference>
<dbReference type="InterPro" id="IPR051446">
    <property type="entry name" value="HTH_trans_reg/aminotransferase"/>
</dbReference>
<organism evidence="6 7">
    <name type="scientific">Lactiplantibacillus pentosus</name>
    <name type="common">Lactobacillus pentosus</name>
    <dbReference type="NCBI Taxonomy" id="1589"/>
    <lineage>
        <taxon>Bacteria</taxon>
        <taxon>Bacillati</taxon>
        <taxon>Bacillota</taxon>
        <taxon>Bacilli</taxon>
        <taxon>Lactobacillales</taxon>
        <taxon>Lactobacillaceae</taxon>
        <taxon>Lactiplantibacillus</taxon>
    </lineage>
</organism>
<dbReference type="PANTHER" id="PTHR46577">
    <property type="entry name" value="HTH-TYPE TRANSCRIPTIONAL REGULATORY PROTEIN GABR"/>
    <property type="match status" value="1"/>
</dbReference>
<evidence type="ECO:0000256" key="4">
    <source>
        <dbReference type="ARBA" id="ARBA00023163"/>
    </source>
</evidence>
<sequence>MPLNRSERTPMYLQLYRQLRADYDDTRANQPLWSIRKMAQNLGVSKTTVAQAYDQLVAEGIVYSVPGSGYYYRDQADWSPDQPSTDQIVAPKTPIPVKYDFRYGVTQLLSPSWNAWKRAVRLALRQTEQQPTAIYPDAQGLPALRAALVRFLKTTRGVHATPEQIVITNGAKAGLGILLSILPRATLGIENPGYRGLSDLAASYGHTAVNIPVTADGLDLATVRRVNPQVVYTTPGHQFPLGVILPIEQRLALLKWAGADHLIIEDDYDSEYRYRAHPLPALQSLAAANQVAYLGTFSRGIDPTLRMGYLVLPPRLVSVYHQHYQYQAEMVAGLLQQAMVNYFDDGAYYRHLSRNRSTNRQKYRCLCDQLKRSKQIRPIMTGAGVHLVVQIPGIDQATLLKALEQQQVRIYPLNSNWTAMPSADYYLLGFAGLTLSDLKTGVQRLMQVCERLSATGA</sequence>
<dbReference type="AlphaFoldDB" id="A0AAW8VTB1"/>
<reference evidence="6" key="1">
    <citation type="submission" date="2023-08" db="EMBL/GenBank/DDBJ databases">
        <authorList>
            <person name="Page C.A."/>
            <person name="Perez-Diaz I.M."/>
        </authorList>
    </citation>
    <scope>NUCLEOTIDE SEQUENCE</scope>
    <source>
        <strain evidence="6">7.8.46</strain>
    </source>
</reference>
<keyword evidence="2" id="KW-0805">Transcription regulation</keyword>
<keyword evidence="1 6" id="KW-0808">Transferase</keyword>
<feature type="domain" description="HTH gntR-type" evidence="5">
    <location>
        <begin position="9"/>
        <end position="75"/>
    </location>
</feature>
<dbReference type="GO" id="GO:0030170">
    <property type="term" value="F:pyridoxal phosphate binding"/>
    <property type="evidence" value="ECO:0007669"/>
    <property type="project" value="InterPro"/>
</dbReference>